<dbReference type="eggNOG" id="COG3691">
    <property type="taxonomic scope" value="Bacteria"/>
</dbReference>
<dbReference type="Gene3D" id="3.30.70.860">
    <property type="match status" value="1"/>
</dbReference>
<keyword evidence="3" id="KW-1185">Reference proteome</keyword>
<dbReference type="PANTHER" id="PTHR38769:SF1">
    <property type="entry name" value="UPF0381 PROTEIN YFCZ-RELATED"/>
    <property type="match status" value="1"/>
</dbReference>
<dbReference type="RefSeq" id="WP_011769286.1">
    <property type="nucleotide sequence ID" value="NC_008709.1"/>
</dbReference>
<evidence type="ECO:0000313" key="2">
    <source>
        <dbReference type="EMBL" id="ABM02723.1"/>
    </source>
</evidence>
<evidence type="ECO:0000256" key="1">
    <source>
        <dbReference type="ARBA" id="ARBA00006201"/>
    </source>
</evidence>
<accession>A1STA8</accession>
<sequence>MSQDKNADDICEACGSFVELGSVISDDDTVLVLPFTGKESVAVTALAIKYIDAAKTRFDSVVVTEQEITADDLVTLEVTFNFDCTAEKLIFEMGLSAI</sequence>
<dbReference type="Proteomes" id="UP000000639">
    <property type="component" value="Chromosome"/>
</dbReference>
<dbReference type="PANTHER" id="PTHR38769">
    <property type="entry name" value="UPF0381 PROTEIN YFCZ-RELATED"/>
    <property type="match status" value="1"/>
</dbReference>
<dbReference type="STRING" id="357804.Ping_0881"/>
<dbReference type="EMBL" id="CP000510">
    <property type="protein sequence ID" value="ABM02723.1"/>
    <property type="molecule type" value="Genomic_DNA"/>
</dbReference>
<dbReference type="InterPro" id="IPR035571">
    <property type="entry name" value="UPF0234-like_C"/>
</dbReference>
<reference evidence="2 3" key="1">
    <citation type="submission" date="2007-01" db="EMBL/GenBank/DDBJ databases">
        <title>Complete sequence of Psychromonas ingrahamii 37.</title>
        <authorList>
            <consortium name="US DOE Joint Genome Institute"/>
            <person name="Copeland A."/>
            <person name="Lucas S."/>
            <person name="Lapidus A."/>
            <person name="Barry K."/>
            <person name="Detter J.C."/>
            <person name="Glavina del Rio T."/>
            <person name="Hammon N."/>
            <person name="Israni S."/>
            <person name="Dalin E."/>
            <person name="Tice H."/>
            <person name="Pitluck S."/>
            <person name="Thompson L.S."/>
            <person name="Brettin T."/>
            <person name="Bruce D."/>
            <person name="Han C."/>
            <person name="Tapia R."/>
            <person name="Schmutz J."/>
            <person name="Larimer F."/>
            <person name="Land M."/>
            <person name="Hauser L."/>
            <person name="Kyrpides N."/>
            <person name="Ivanova N."/>
            <person name="Staley J."/>
            <person name="Richardson P."/>
        </authorList>
    </citation>
    <scope>NUCLEOTIDE SEQUENCE [LARGE SCALE GENOMIC DNA]</scope>
    <source>
        <strain evidence="2 3">37</strain>
    </source>
</reference>
<dbReference type="AlphaFoldDB" id="A1STA8"/>
<dbReference type="Pfam" id="PF04175">
    <property type="entry name" value="DUF406"/>
    <property type="match status" value="1"/>
</dbReference>
<dbReference type="InterPro" id="IPR005272">
    <property type="entry name" value="DUF406"/>
</dbReference>
<dbReference type="KEGG" id="pin:Ping_0881"/>
<dbReference type="HOGENOM" id="CLU_171181_1_0_6"/>
<name>A1STA8_PSYIN</name>
<dbReference type="OrthoDB" id="5588209at2"/>
<proteinExistence type="inferred from homology"/>
<comment type="similarity">
    <text evidence="1">Belongs to the UPF0381 family.</text>
</comment>
<dbReference type="GO" id="GO:0005829">
    <property type="term" value="C:cytosol"/>
    <property type="evidence" value="ECO:0007669"/>
    <property type="project" value="TreeGrafter"/>
</dbReference>
<gene>
    <name evidence="2" type="ordered locus">Ping_0881</name>
</gene>
<evidence type="ECO:0000313" key="3">
    <source>
        <dbReference type="Proteomes" id="UP000000639"/>
    </source>
</evidence>
<evidence type="ECO:0008006" key="4">
    <source>
        <dbReference type="Google" id="ProtNLM"/>
    </source>
</evidence>
<protein>
    <recommendedName>
        <fullName evidence="4">DUF406 family protein</fullName>
    </recommendedName>
</protein>
<organism evidence="2 3">
    <name type="scientific">Psychromonas ingrahamii (strain DSM 17664 / CCUG 51855 / 37)</name>
    <dbReference type="NCBI Taxonomy" id="357804"/>
    <lineage>
        <taxon>Bacteria</taxon>
        <taxon>Pseudomonadati</taxon>
        <taxon>Pseudomonadota</taxon>
        <taxon>Gammaproteobacteria</taxon>
        <taxon>Alteromonadales</taxon>
        <taxon>Psychromonadaceae</taxon>
        <taxon>Psychromonas</taxon>
    </lineage>
</organism>